<dbReference type="EMBL" id="QDEB01016196">
    <property type="protein sequence ID" value="RZC41535.1"/>
    <property type="molecule type" value="Genomic_DNA"/>
</dbReference>
<reference evidence="1 2" key="1">
    <citation type="submission" date="2017-03" db="EMBL/GenBank/DDBJ databases">
        <title>Genome of the blue death feigning beetle - Asbolus verrucosus.</title>
        <authorList>
            <person name="Rider S.D."/>
        </authorList>
    </citation>
    <scope>NUCLEOTIDE SEQUENCE [LARGE SCALE GENOMIC DNA]</scope>
    <source>
        <strain evidence="1">Butters</strain>
        <tissue evidence="1">Head and leg muscle</tissue>
    </source>
</reference>
<gene>
    <name evidence="1" type="ORF">BDFB_001428</name>
</gene>
<evidence type="ECO:0000313" key="2">
    <source>
        <dbReference type="Proteomes" id="UP000292052"/>
    </source>
</evidence>
<comment type="caution">
    <text evidence="1">The sequence shown here is derived from an EMBL/GenBank/DDBJ whole genome shotgun (WGS) entry which is preliminary data.</text>
</comment>
<name>A0A482W977_ASBVE</name>
<sequence>MRDNRQHNYHYKHTIQPELIFARGCCRSVTKIPDLYTTTSHAFKVVEPSMCTIITFVRKKTHMQ</sequence>
<dbReference type="Proteomes" id="UP000292052">
    <property type="component" value="Unassembled WGS sequence"/>
</dbReference>
<dbReference type="AlphaFoldDB" id="A0A482W977"/>
<proteinExistence type="predicted"/>
<evidence type="ECO:0000313" key="1">
    <source>
        <dbReference type="EMBL" id="RZC41535.1"/>
    </source>
</evidence>
<organism evidence="1 2">
    <name type="scientific">Asbolus verrucosus</name>
    <name type="common">Desert ironclad beetle</name>
    <dbReference type="NCBI Taxonomy" id="1661398"/>
    <lineage>
        <taxon>Eukaryota</taxon>
        <taxon>Metazoa</taxon>
        <taxon>Ecdysozoa</taxon>
        <taxon>Arthropoda</taxon>
        <taxon>Hexapoda</taxon>
        <taxon>Insecta</taxon>
        <taxon>Pterygota</taxon>
        <taxon>Neoptera</taxon>
        <taxon>Endopterygota</taxon>
        <taxon>Coleoptera</taxon>
        <taxon>Polyphaga</taxon>
        <taxon>Cucujiformia</taxon>
        <taxon>Tenebrionidae</taxon>
        <taxon>Pimeliinae</taxon>
        <taxon>Asbolus</taxon>
    </lineage>
</organism>
<keyword evidence="2" id="KW-1185">Reference proteome</keyword>
<protein>
    <submittedName>
        <fullName evidence="1">Uncharacterized protein</fullName>
    </submittedName>
</protein>
<accession>A0A482W977</accession>